<organism evidence="2 3">
    <name type="scientific">Teichococcus coralli</name>
    <dbReference type="NCBI Taxonomy" id="2545983"/>
    <lineage>
        <taxon>Bacteria</taxon>
        <taxon>Pseudomonadati</taxon>
        <taxon>Pseudomonadota</taxon>
        <taxon>Alphaproteobacteria</taxon>
        <taxon>Acetobacterales</taxon>
        <taxon>Roseomonadaceae</taxon>
        <taxon>Roseomonas</taxon>
    </lineage>
</organism>
<evidence type="ECO:0000256" key="1">
    <source>
        <dbReference type="SAM" id="MobiDB-lite"/>
    </source>
</evidence>
<dbReference type="EMBL" id="SNVJ01000025">
    <property type="protein sequence ID" value="MXP65688.1"/>
    <property type="molecule type" value="Genomic_DNA"/>
</dbReference>
<evidence type="ECO:0000313" key="2">
    <source>
        <dbReference type="EMBL" id="MXP65688.1"/>
    </source>
</evidence>
<feature type="region of interest" description="Disordered" evidence="1">
    <location>
        <begin position="36"/>
        <end position="81"/>
    </location>
</feature>
<dbReference type="Proteomes" id="UP000460715">
    <property type="component" value="Unassembled WGS sequence"/>
</dbReference>
<keyword evidence="3" id="KW-1185">Reference proteome</keyword>
<sequence length="113" mass="11421">MLRLLLLRSLLSGVLTSGSFHSGRPRLTSLGEVVAPVTAPAPPPTSAPTAAPAGPPNAPMPAPVAAPAAAPPWTRSRSSVPQAASARASAAALMIRSFISVLPVQCRLNAEAR</sequence>
<proteinExistence type="predicted"/>
<reference evidence="2 3" key="1">
    <citation type="submission" date="2019-03" db="EMBL/GenBank/DDBJ databases">
        <title>Roseomonas sp. a novel Roseomonas species isolated from Sea whip Gorgonian.</title>
        <authorList>
            <person name="Li F."/>
            <person name="Pan X."/>
            <person name="Huang S."/>
            <person name="Li Z."/>
            <person name="Meng B."/>
        </authorList>
    </citation>
    <scope>NUCLEOTIDE SEQUENCE [LARGE SCALE GENOMIC DNA]</scope>
    <source>
        <strain evidence="2 3">M0104</strain>
    </source>
</reference>
<comment type="caution">
    <text evidence="2">The sequence shown here is derived from an EMBL/GenBank/DDBJ whole genome shotgun (WGS) entry which is preliminary data.</text>
</comment>
<feature type="compositionally biased region" description="Low complexity" evidence="1">
    <location>
        <begin position="65"/>
        <end position="81"/>
    </location>
</feature>
<evidence type="ECO:0000313" key="3">
    <source>
        <dbReference type="Proteomes" id="UP000460715"/>
    </source>
</evidence>
<name>A0A845BFP2_9PROT</name>
<protein>
    <submittedName>
        <fullName evidence="2">Uncharacterized protein</fullName>
    </submittedName>
</protein>
<accession>A0A845BFP2</accession>
<feature type="compositionally biased region" description="Pro residues" evidence="1">
    <location>
        <begin position="53"/>
        <end position="64"/>
    </location>
</feature>
<gene>
    <name evidence="2" type="ORF">E0493_20265</name>
</gene>
<dbReference type="AlphaFoldDB" id="A0A845BFP2"/>